<comment type="subcellular location">
    <subcellularLocation>
        <location evidence="1">Cell membrane</location>
        <topology evidence="1">Multi-pass membrane protein</topology>
    </subcellularLocation>
</comment>
<keyword evidence="5 7" id="KW-0472">Membrane</keyword>
<keyword evidence="2" id="KW-1003">Cell membrane</keyword>
<feature type="transmembrane region" description="Helical" evidence="7">
    <location>
        <begin position="44"/>
        <end position="65"/>
    </location>
</feature>
<dbReference type="InterPro" id="IPR003841">
    <property type="entry name" value="Na/Pi_transpt"/>
</dbReference>
<feature type="transmembrane region" description="Helical" evidence="7">
    <location>
        <begin position="215"/>
        <end position="238"/>
    </location>
</feature>
<accession>A0A4R1B6F7</accession>
<evidence type="ECO:0000256" key="7">
    <source>
        <dbReference type="SAM" id="Phobius"/>
    </source>
</evidence>
<feature type="transmembrane region" description="Helical" evidence="7">
    <location>
        <begin position="127"/>
        <end position="156"/>
    </location>
</feature>
<evidence type="ECO:0000256" key="1">
    <source>
        <dbReference type="ARBA" id="ARBA00004651"/>
    </source>
</evidence>
<dbReference type="Pfam" id="PF02690">
    <property type="entry name" value="Na_Pi_cotrans"/>
    <property type="match status" value="2"/>
</dbReference>
<evidence type="ECO:0000313" key="8">
    <source>
        <dbReference type="EMBL" id="TCJ12257.1"/>
    </source>
</evidence>
<feature type="region of interest" description="Disordered" evidence="6">
    <location>
        <begin position="1"/>
        <end position="36"/>
    </location>
</feature>
<dbReference type="AlphaFoldDB" id="A0A4R1B6F7"/>
<protein>
    <submittedName>
        <fullName evidence="8">Na/Pi cotransporter family protein</fullName>
    </submittedName>
</protein>
<dbReference type="NCBIfam" id="NF037997">
    <property type="entry name" value="Na_Pi_symport"/>
    <property type="match status" value="1"/>
</dbReference>
<dbReference type="GO" id="GO:0044341">
    <property type="term" value="P:sodium-dependent phosphate transport"/>
    <property type="evidence" value="ECO:0007669"/>
    <property type="project" value="InterPro"/>
</dbReference>
<keyword evidence="3 7" id="KW-0812">Transmembrane</keyword>
<dbReference type="OrthoDB" id="9763003at2"/>
<proteinExistence type="predicted"/>
<organism evidence="8 9">
    <name type="scientific">Parasulfuritortus cantonensis</name>
    <dbReference type="NCBI Taxonomy" id="2528202"/>
    <lineage>
        <taxon>Bacteria</taxon>
        <taxon>Pseudomonadati</taxon>
        <taxon>Pseudomonadota</taxon>
        <taxon>Betaproteobacteria</taxon>
        <taxon>Nitrosomonadales</taxon>
        <taxon>Thiobacillaceae</taxon>
        <taxon>Parasulfuritortus</taxon>
    </lineage>
</organism>
<dbReference type="GO" id="GO:0005436">
    <property type="term" value="F:sodium:phosphate symporter activity"/>
    <property type="evidence" value="ECO:0007669"/>
    <property type="project" value="InterPro"/>
</dbReference>
<keyword evidence="9" id="KW-1185">Reference proteome</keyword>
<evidence type="ECO:0000256" key="4">
    <source>
        <dbReference type="ARBA" id="ARBA00022989"/>
    </source>
</evidence>
<evidence type="ECO:0000256" key="5">
    <source>
        <dbReference type="ARBA" id="ARBA00023136"/>
    </source>
</evidence>
<gene>
    <name evidence="8" type="ORF">EZJ19_13030</name>
</gene>
<evidence type="ECO:0000313" key="9">
    <source>
        <dbReference type="Proteomes" id="UP000295443"/>
    </source>
</evidence>
<reference evidence="8 9" key="1">
    <citation type="submission" date="2019-03" db="EMBL/GenBank/DDBJ databases">
        <title>Genome sequence of Thiobacillaceae bacterium LSR1, a sulfur-oxidizing bacterium isolated from freshwater sediment.</title>
        <authorList>
            <person name="Li S."/>
        </authorList>
    </citation>
    <scope>NUCLEOTIDE SEQUENCE [LARGE SCALE GENOMIC DNA]</scope>
    <source>
        <strain evidence="8 9">LSR1</strain>
    </source>
</reference>
<feature type="transmembrane region" description="Helical" evidence="7">
    <location>
        <begin position="176"/>
        <end position="195"/>
    </location>
</feature>
<dbReference type="GO" id="GO:0005886">
    <property type="term" value="C:plasma membrane"/>
    <property type="evidence" value="ECO:0007669"/>
    <property type="project" value="UniProtKB-SubCell"/>
</dbReference>
<dbReference type="PANTHER" id="PTHR10010">
    <property type="entry name" value="SOLUTE CARRIER FAMILY 34 SODIUM PHOSPHATE , MEMBER 2-RELATED"/>
    <property type="match status" value="1"/>
</dbReference>
<name>A0A4R1B6F7_9PROT</name>
<evidence type="ECO:0000256" key="3">
    <source>
        <dbReference type="ARBA" id="ARBA00022692"/>
    </source>
</evidence>
<dbReference type="PANTHER" id="PTHR10010:SF46">
    <property type="entry name" value="SODIUM-DEPENDENT PHOSPHATE TRANSPORT PROTEIN 2B"/>
    <property type="match status" value="1"/>
</dbReference>
<keyword evidence="4 7" id="KW-1133">Transmembrane helix</keyword>
<feature type="compositionally biased region" description="Low complexity" evidence="6">
    <location>
        <begin position="1"/>
        <end position="11"/>
    </location>
</feature>
<dbReference type="EMBL" id="SJZB01000045">
    <property type="protein sequence ID" value="TCJ12257.1"/>
    <property type="molecule type" value="Genomic_DNA"/>
</dbReference>
<feature type="transmembrane region" description="Helical" evidence="7">
    <location>
        <begin position="319"/>
        <end position="340"/>
    </location>
</feature>
<sequence length="353" mass="37254">MRSTRPAGRSRPWPPPSSTTCWPRTPPRPAARPPERRAPGMSPLIAWIFSVVAAVMLFLHGLAAFTEEVARLGGERLRDALRRLTRNDVTAALTGTLTTALVQSSSAITSMAVALAHNRTLDARAAFGVMIGANIGTTLTAWLVALQIAGLGPVFVSLGGLWSLAGPRPWRAYGKAVFYFGLVFLALDLISQALAPVAQRVDIAEWQALLQSPALALVFGAVLTALVQSSSVVTGVAVLTVQQGLLEPSVAVWLVAGANLGTSSTALLTGTALDARSRRLALLNSGFNVLGVGLFATVLQPLIGQVLAAALPPARQVALVHTLFNLAAALAALPVLPYLWPRLQRWLQRGEPD</sequence>
<evidence type="ECO:0000256" key="6">
    <source>
        <dbReference type="SAM" id="MobiDB-lite"/>
    </source>
</evidence>
<feature type="transmembrane region" description="Helical" evidence="7">
    <location>
        <begin position="91"/>
        <end position="115"/>
    </location>
</feature>
<evidence type="ECO:0000256" key="2">
    <source>
        <dbReference type="ARBA" id="ARBA00022475"/>
    </source>
</evidence>
<feature type="transmembrane region" description="Helical" evidence="7">
    <location>
        <begin position="280"/>
        <end position="299"/>
    </location>
</feature>
<dbReference type="Proteomes" id="UP000295443">
    <property type="component" value="Unassembled WGS sequence"/>
</dbReference>
<comment type="caution">
    <text evidence="8">The sequence shown here is derived from an EMBL/GenBank/DDBJ whole genome shotgun (WGS) entry which is preliminary data.</text>
</comment>
<feature type="transmembrane region" description="Helical" evidence="7">
    <location>
        <begin position="250"/>
        <end position="268"/>
    </location>
</feature>